<evidence type="ECO:0000259" key="1">
    <source>
        <dbReference type="Pfam" id="PF11774"/>
    </source>
</evidence>
<organism evidence="2 3">
    <name type="scientific">Cellulomonas aerilata</name>
    <dbReference type="NCBI Taxonomy" id="515326"/>
    <lineage>
        <taxon>Bacteria</taxon>
        <taxon>Bacillati</taxon>
        <taxon>Actinomycetota</taxon>
        <taxon>Actinomycetes</taxon>
        <taxon>Micrococcales</taxon>
        <taxon>Cellulomonadaceae</taxon>
        <taxon>Cellulomonas</taxon>
    </lineage>
</organism>
<name>A0A512DD14_9CELL</name>
<evidence type="ECO:0000313" key="2">
    <source>
        <dbReference type="EMBL" id="GEO34327.1"/>
    </source>
</evidence>
<dbReference type="AlphaFoldDB" id="A0A512DD14"/>
<dbReference type="Gene3D" id="3.30.60.230">
    <property type="entry name" value="Lsr2, dimerization domain"/>
    <property type="match status" value="1"/>
</dbReference>
<accession>A0A512DD14</accession>
<dbReference type="Pfam" id="PF11774">
    <property type="entry name" value="Lsr2"/>
    <property type="match status" value="1"/>
</dbReference>
<protein>
    <recommendedName>
        <fullName evidence="1">Lsr2 dimerization domain-containing protein</fullName>
    </recommendedName>
</protein>
<dbReference type="Proteomes" id="UP000321181">
    <property type="component" value="Unassembled WGS sequence"/>
</dbReference>
<dbReference type="GO" id="GO:0003677">
    <property type="term" value="F:DNA binding"/>
    <property type="evidence" value="ECO:0007669"/>
    <property type="project" value="InterPro"/>
</dbReference>
<evidence type="ECO:0000313" key="3">
    <source>
        <dbReference type="Proteomes" id="UP000321181"/>
    </source>
</evidence>
<sequence>MARQTRVTTVDDLDGSEGARTYALSWQSTTYEIDLSDAYRDELLRALEP</sequence>
<dbReference type="InterPro" id="IPR042261">
    <property type="entry name" value="Lsr2-like_dimerization"/>
</dbReference>
<comment type="caution">
    <text evidence="2">The sequence shown here is derived from an EMBL/GenBank/DDBJ whole genome shotgun (WGS) entry which is preliminary data.</text>
</comment>
<dbReference type="InterPro" id="IPR024412">
    <property type="entry name" value="Lsr2_dim_dom"/>
</dbReference>
<reference evidence="2 3" key="1">
    <citation type="submission" date="2019-07" db="EMBL/GenBank/DDBJ databases">
        <title>Whole genome shotgun sequence of Cellulomonas aerilata NBRC 106308.</title>
        <authorList>
            <person name="Hosoyama A."/>
            <person name="Uohara A."/>
            <person name="Ohji S."/>
            <person name="Ichikawa N."/>
        </authorList>
    </citation>
    <scope>NUCLEOTIDE SEQUENCE [LARGE SCALE GENOMIC DNA]</scope>
    <source>
        <strain evidence="2 3">NBRC 106308</strain>
    </source>
</reference>
<dbReference type="EMBL" id="BJYY01000013">
    <property type="protein sequence ID" value="GEO34327.1"/>
    <property type="molecule type" value="Genomic_DNA"/>
</dbReference>
<proteinExistence type="predicted"/>
<dbReference type="OrthoDB" id="4113332at2"/>
<dbReference type="RefSeq" id="WP_146903649.1">
    <property type="nucleotide sequence ID" value="NZ_BAAARM010000003.1"/>
</dbReference>
<gene>
    <name evidence="2" type="ORF">CAE01nite_20520</name>
</gene>
<feature type="domain" description="Lsr2 dimerization" evidence="1">
    <location>
        <begin position="1"/>
        <end position="49"/>
    </location>
</feature>
<keyword evidence="3" id="KW-1185">Reference proteome</keyword>